<organism evidence="2 3">
    <name type="scientific">Streptomyces synnematoformans</name>
    <dbReference type="NCBI Taxonomy" id="415721"/>
    <lineage>
        <taxon>Bacteria</taxon>
        <taxon>Bacillati</taxon>
        <taxon>Actinomycetota</taxon>
        <taxon>Actinomycetes</taxon>
        <taxon>Kitasatosporales</taxon>
        <taxon>Streptomycetaceae</taxon>
        <taxon>Streptomyces</taxon>
    </lineage>
</organism>
<gene>
    <name evidence="2" type="ORF">GCM10009802_18970</name>
</gene>
<proteinExistence type="predicted"/>
<evidence type="ECO:0000256" key="1">
    <source>
        <dbReference type="SAM" id="MobiDB-lite"/>
    </source>
</evidence>
<dbReference type="RefSeq" id="WP_344289366.1">
    <property type="nucleotide sequence ID" value="NZ_BAAAPF010000038.1"/>
</dbReference>
<sequence>MLFGFGNALEKLVMAAGVVVAAVAVVKLAEETDPAEAGAAGDDAPEDARPAGA</sequence>
<evidence type="ECO:0000313" key="3">
    <source>
        <dbReference type="Proteomes" id="UP001500443"/>
    </source>
</evidence>
<comment type="caution">
    <text evidence="2">The sequence shown here is derived from an EMBL/GenBank/DDBJ whole genome shotgun (WGS) entry which is preliminary data.</text>
</comment>
<name>A0ABP5JGF0_9ACTN</name>
<feature type="region of interest" description="Disordered" evidence="1">
    <location>
        <begin position="33"/>
        <end position="53"/>
    </location>
</feature>
<dbReference type="EMBL" id="BAAAPF010000038">
    <property type="protein sequence ID" value="GAA2117731.1"/>
    <property type="molecule type" value="Genomic_DNA"/>
</dbReference>
<dbReference type="Proteomes" id="UP001500443">
    <property type="component" value="Unassembled WGS sequence"/>
</dbReference>
<evidence type="ECO:0000313" key="2">
    <source>
        <dbReference type="EMBL" id="GAA2117731.1"/>
    </source>
</evidence>
<accession>A0ABP5JGF0</accession>
<protein>
    <submittedName>
        <fullName evidence="2">Uncharacterized protein</fullName>
    </submittedName>
</protein>
<reference evidence="3" key="1">
    <citation type="journal article" date="2019" name="Int. J. Syst. Evol. Microbiol.">
        <title>The Global Catalogue of Microorganisms (GCM) 10K type strain sequencing project: providing services to taxonomists for standard genome sequencing and annotation.</title>
        <authorList>
            <consortium name="The Broad Institute Genomics Platform"/>
            <consortium name="The Broad Institute Genome Sequencing Center for Infectious Disease"/>
            <person name="Wu L."/>
            <person name="Ma J."/>
        </authorList>
    </citation>
    <scope>NUCLEOTIDE SEQUENCE [LARGE SCALE GENOMIC DNA]</scope>
    <source>
        <strain evidence="3">JCM 15481</strain>
    </source>
</reference>
<keyword evidence="3" id="KW-1185">Reference proteome</keyword>